<dbReference type="RefSeq" id="WP_139282506.1">
    <property type="nucleotide sequence ID" value="NZ_FRXO01000004.1"/>
</dbReference>
<protein>
    <submittedName>
        <fullName evidence="1">Uncharacterized protein</fullName>
    </submittedName>
</protein>
<dbReference type="AlphaFoldDB" id="A0A1M7ZLL3"/>
<dbReference type="EMBL" id="FRXO01000004">
    <property type="protein sequence ID" value="SHO65788.1"/>
    <property type="molecule type" value="Genomic_DNA"/>
</dbReference>
<keyword evidence="2" id="KW-1185">Reference proteome</keyword>
<name>A0A1M7ZLL3_9HYPH</name>
<evidence type="ECO:0000313" key="2">
    <source>
        <dbReference type="Proteomes" id="UP000186406"/>
    </source>
</evidence>
<sequence length="89" mass="10058">MTFTVRSLIAGRYRLAVYCPCGHGTWLDLIALARQDGPDTPTDHLSMRRRLKCSICGRRRADIKLHPETDSLLSDRPYTAEEAEVLAMP</sequence>
<gene>
    <name evidence="1" type="ORF">SAMN02745172_02435</name>
</gene>
<proteinExistence type="predicted"/>
<dbReference type="STRING" id="1123029.SAMN02745172_02435"/>
<evidence type="ECO:0000313" key="1">
    <source>
        <dbReference type="EMBL" id="SHO65788.1"/>
    </source>
</evidence>
<accession>A0A1M7ZLL3</accession>
<dbReference type="OrthoDB" id="8083970at2"/>
<organism evidence="1 2">
    <name type="scientific">Pseudoxanthobacter soli DSM 19599</name>
    <dbReference type="NCBI Taxonomy" id="1123029"/>
    <lineage>
        <taxon>Bacteria</taxon>
        <taxon>Pseudomonadati</taxon>
        <taxon>Pseudomonadota</taxon>
        <taxon>Alphaproteobacteria</taxon>
        <taxon>Hyphomicrobiales</taxon>
        <taxon>Segnochrobactraceae</taxon>
        <taxon>Pseudoxanthobacter</taxon>
    </lineage>
</organism>
<dbReference type="Proteomes" id="UP000186406">
    <property type="component" value="Unassembled WGS sequence"/>
</dbReference>
<reference evidence="1 2" key="1">
    <citation type="submission" date="2016-12" db="EMBL/GenBank/DDBJ databases">
        <authorList>
            <person name="Song W.-J."/>
            <person name="Kurnit D.M."/>
        </authorList>
    </citation>
    <scope>NUCLEOTIDE SEQUENCE [LARGE SCALE GENOMIC DNA]</scope>
    <source>
        <strain evidence="1 2">DSM 19599</strain>
    </source>
</reference>